<reference evidence="10" key="2">
    <citation type="submission" date="2015-02" db="UniProtKB">
        <authorList>
            <consortium name="EnsemblMetazoa"/>
        </authorList>
    </citation>
    <scope>IDENTIFICATION</scope>
</reference>
<evidence type="ECO:0000256" key="4">
    <source>
        <dbReference type="ARBA" id="ARBA00022692"/>
    </source>
</evidence>
<evidence type="ECO:0000259" key="9">
    <source>
        <dbReference type="Pfam" id="PF04577"/>
    </source>
</evidence>
<keyword evidence="2" id="KW-0328">Glycosyltransferase</keyword>
<feature type="domain" description="Glycosyltransferase 61 catalytic" evidence="9">
    <location>
        <begin position="285"/>
        <end position="359"/>
    </location>
</feature>
<dbReference type="InterPro" id="IPR049625">
    <property type="entry name" value="Glyco_transf_61_cat"/>
</dbReference>
<keyword evidence="5 8" id="KW-1133">Transmembrane helix</keyword>
<keyword evidence="6 8" id="KW-0472">Membrane</keyword>
<evidence type="ECO:0000256" key="6">
    <source>
        <dbReference type="ARBA" id="ARBA00023136"/>
    </source>
</evidence>
<evidence type="ECO:0000256" key="3">
    <source>
        <dbReference type="ARBA" id="ARBA00022679"/>
    </source>
</evidence>
<evidence type="ECO:0000256" key="1">
    <source>
        <dbReference type="ARBA" id="ARBA00004167"/>
    </source>
</evidence>
<dbReference type="PANTHER" id="PTHR20961">
    <property type="entry name" value="GLYCOSYLTRANSFERASE"/>
    <property type="match status" value="1"/>
</dbReference>
<dbReference type="GO" id="GO:0097363">
    <property type="term" value="F:protein O-acetylglucosaminyltransferase activity"/>
    <property type="evidence" value="ECO:0007669"/>
    <property type="project" value="TreeGrafter"/>
</dbReference>
<protein>
    <recommendedName>
        <fullName evidence="9">Glycosyltransferase 61 catalytic domain-containing protein</fullName>
    </recommendedName>
</protein>
<accession>T1IYY5</accession>
<organism evidence="10 11">
    <name type="scientific">Strigamia maritima</name>
    <name type="common">European centipede</name>
    <name type="synonym">Geophilus maritimus</name>
    <dbReference type="NCBI Taxonomy" id="126957"/>
    <lineage>
        <taxon>Eukaryota</taxon>
        <taxon>Metazoa</taxon>
        <taxon>Ecdysozoa</taxon>
        <taxon>Arthropoda</taxon>
        <taxon>Myriapoda</taxon>
        <taxon>Chilopoda</taxon>
        <taxon>Pleurostigmophora</taxon>
        <taxon>Geophilomorpha</taxon>
        <taxon>Linotaeniidae</taxon>
        <taxon>Strigamia</taxon>
    </lineage>
</organism>
<dbReference type="EnsemblMetazoa" id="SMAR006453-RA">
    <property type="protein sequence ID" value="SMAR006453-PA"/>
    <property type="gene ID" value="SMAR006453"/>
</dbReference>
<keyword evidence="11" id="KW-1185">Reference proteome</keyword>
<dbReference type="AlphaFoldDB" id="T1IYY5"/>
<dbReference type="Proteomes" id="UP000014500">
    <property type="component" value="Unassembled WGS sequence"/>
</dbReference>
<keyword evidence="3" id="KW-0808">Transferase</keyword>
<evidence type="ECO:0000313" key="10">
    <source>
        <dbReference type="EnsemblMetazoa" id="SMAR006453-PA"/>
    </source>
</evidence>
<dbReference type="EMBL" id="JH431701">
    <property type="status" value="NOT_ANNOTATED_CDS"/>
    <property type="molecule type" value="Genomic_DNA"/>
</dbReference>
<evidence type="ECO:0000256" key="8">
    <source>
        <dbReference type="SAM" id="Phobius"/>
    </source>
</evidence>
<dbReference type="GO" id="GO:0035269">
    <property type="term" value="P:protein O-linked glycosylation via mannose"/>
    <property type="evidence" value="ECO:0007669"/>
    <property type="project" value="TreeGrafter"/>
</dbReference>
<sequence length="578" mass="66590">MMFPRYVLRIFPRVNLNNLLIALISIIAYHFIFQHKLPAAFFSTTDMKQDETESVNPRASSVWCRGEMLSKRLCRFQNLCIHSDGEFIFFHGPESIISGITLPQMKEAIVELSSIEGHNALTLVLTDVPVDRIGDLPWTIKDIEDTSFLLKRFKPNNLMHVIHDDLMPIYSSLLEIGACPQEKRCNAKLVFVDSFARGPFWDFYKLFTQSEPILLSDLSSKEIYCFKDVYVGLNRNTVWYQYGFTEPQSPWVNRTVTAMDIQRFTSYVTSFLAGRLLPSTCPAIPLTVLLSRKNTRLILNERQVTEMIEQQTITTVITLSLDDHSLVDLIAHIQCAKILIGMHGALLVLSAFLPPGSILIELFPYAVPPEDYTPYKTLATLPGMGITYKEWVNTKEEHTVIHPDWPKLMGGINHLPLEEQQRIMRDKPVKRHLCCSDPQWLLRIFQDTFVDIASLSDLIRVAMAENEDGSKLAVASKIEDLWTRNLFPGRVNNLNCQVNDDYIDLLWDPPWNLDFLHFVEWTYEVWFRVFGDPQYKIAVTNATVQRIERFSLPIDVWVTTKVSGEKRGPFQWFVCKES</sequence>
<evidence type="ECO:0000256" key="5">
    <source>
        <dbReference type="ARBA" id="ARBA00022989"/>
    </source>
</evidence>
<comment type="subcellular location">
    <subcellularLocation>
        <location evidence="1">Membrane</location>
        <topology evidence="1">Single-pass membrane protein</topology>
    </subcellularLocation>
</comment>
<dbReference type="PANTHER" id="PTHR20961:SF38">
    <property type="entry name" value="PROTEIN O-LINKED-MANNOSE BETA-1,4-N-ACETYLGLUCOSAMINYLTRANSFERASE 2"/>
    <property type="match status" value="1"/>
</dbReference>
<proteinExistence type="predicted"/>
<dbReference type="InterPro" id="IPR007657">
    <property type="entry name" value="Glycosyltransferase_61"/>
</dbReference>
<reference evidence="11" key="1">
    <citation type="submission" date="2011-05" db="EMBL/GenBank/DDBJ databases">
        <authorList>
            <person name="Richards S.R."/>
            <person name="Qu J."/>
            <person name="Jiang H."/>
            <person name="Jhangiani S.N."/>
            <person name="Agravi P."/>
            <person name="Goodspeed R."/>
            <person name="Gross S."/>
            <person name="Mandapat C."/>
            <person name="Jackson L."/>
            <person name="Mathew T."/>
            <person name="Pu L."/>
            <person name="Thornton R."/>
            <person name="Saada N."/>
            <person name="Wilczek-Boney K.B."/>
            <person name="Lee S."/>
            <person name="Kovar C."/>
            <person name="Wu Y."/>
            <person name="Scherer S.E."/>
            <person name="Worley K.C."/>
            <person name="Muzny D.M."/>
            <person name="Gibbs R."/>
        </authorList>
    </citation>
    <scope>NUCLEOTIDE SEQUENCE</scope>
    <source>
        <strain evidence="11">Brora</strain>
    </source>
</reference>
<keyword evidence="7" id="KW-0325">Glycoprotein</keyword>
<name>T1IYY5_STRMM</name>
<evidence type="ECO:0000256" key="7">
    <source>
        <dbReference type="ARBA" id="ARBA00023180"/>
    </source>
</evidence>
<dbReference type="GO" id="GO:0005783">
    <property type="term" value="C:endoplasmic reticulum"/>
    <property type="evidence" value="ECO:0007669"/>
    <property type="project" value="TreeGrafter"/>
</dbReference>
<dbReference type="PhylomeDB" id="T1IYY5"/>
<dbReference type="HOGENOM" id="CLU_020169_0_0_1"/>
<evidence type="ECO:0000256" key="2">
    <source>
        <dbReference type="ARBA" id="ARBA00022676"/>
    </source>
</evidence>
<feature type="transmembrane region" description="Helical" evidence="8">
    <location>
        <begin position="16"/>
        <end position="33"/>
    </location>
</feature>
<keyword evidence="4 8" id="KW-0812">Transmembrane</keyword>
<dbReference type="OMA" id="EFQMRVV"/>
<dbReference type="GO" id="GO:0016020">
    <property type="term" value="C:membrane"/>
    <property type="evidence" value="ECO:0007669"/>
    <property type="project" value="UniProtKB-SubCell"/>
</dbReference>
<dbReference type="STRING" id="126957.T1IYY5"/>
<evidence type="ECO:0000313" key="11">
    <source>
        <dbReference type="Proteomes" id="UP000014500"/>
    </source>
</evidence>
<dbReference type="Pfam" id="PF04577">
    <property type="entry name" value="Glyco_transf_61"/>
    <property type="match status" value="1"/>
</dbReference>
<dbReference type="eggNOG" id="KOG4698">
    <property type="taxonomic scope" value="Eukaryota"/>
</dbReference>